<feature type="region of interest" description="Disordered" evidence="1">
    <location>
        <begin position="1"/>
        <end position="25"/>
    </location>
</feature>
<evidence type="ECO:0000313" key="3">
    <source>
        <dbReference type="Proteomes" id="UP000663836"/>
    </source>
</evidence>
<evidence type="ECO:0000256" key="1">
    <source>
        <dbReference type="SAM" id="MobiDB-lite"/>
    </source>
</evidence>
<name>A0A820L7B6_9BILA</name>
<dbReference type="Proteomes" id="UP000663836">
    <property type="component" value="Unassembled WGS sequence"/>
</dbReference>
<comment type="caution">
    <text evidence="2">The sequence shown here is derived from an EMBL/GenBank/DDBJ whole genome shotgun (WGS) entry which is preliminary data.</text>
</comment>
<accession>A0A820L7B6</accession>
<feature type="non-terminal residue" evidence="2">
    <location>
        <position position="87"/>
    </location>
</feature>
<feature type="compositionally biased region" description="Low complexity" evidence="1">
    <location>
        <begin position="76"/>
        <end position="87"/>
    </location>
</feature>
<feature type="non-terminal residue" evidence="2">
    <location>
        <position position="1"/>
    </location>
</feature>
<dbReference type="AlphaFoldDB" id="A0A820L7B6"/>
<sequence>TGNARSTSTPQPHPRIPPLTIKIHRPPEQPLKPVVSSVPLDLKFQCLVKLDRIDLSMYNISNLSTISQTKNKKSNESSISSDVINNK</sequence>
<feature type="compositionally biased region" description="Polar residues" evidence="1">
    <location>
        <begin position="1"/>
        <end position="10"/>
    </location>
</feature>
<evidence type="ECO:0000313" key="2">
    <source>
        <dbReference type="EMBL" id="CAF4354741.1"/>
    </source>
</evidence>
<proteinExistence type="predicted"/>
<dbReference type="EMBL" id="CAJOBD010052120">
    <property type="protein sequence ID" value="CAF4354741.1"/>
    <property type="molecule type" value="Genomic_DNA"/>
</dbReference>
<reference evidence="2" key="1">
    <citation type="submission" date="2021-02" db="EMBL/GenBank/DDBJ databases">
        <authorList>
            <person name="Nowell W R."/>
        </authorList>
    </citation>
    <scope>NUCLEOTIDE SEQUENCE</scope>
</reference>
<gene>
    <name evidence="2" type="ORF">JBS370_LOCUS42040</name>
</gene>
<protein>
    <submittedName>
        <fullName evidence="2">Uncharacterized protein</fullName>
    </submittedName>
</protein>
<feature type="region of interest" description="Disordered" evidence="1">
    <location>
        <begin position="67"/>
        <end position="87"/>
    </location>
</feature>
<organism evidence="2 3">
    <name type="scientific">Rotaria sordida</name>
    <dbReference type="NCBI Taxonomy" id="392033"/>
    <lineage>
        <taxon>Eukaryota</taxon>
        <taxon>Metazoa</taxon>
        <taxon>Spiralia</taxon>
        <taxon>Gnathifera</taxon>
        <taxon>Rotifera</taxon>
        <taxon>Eurotatoria</taxon>
        <taxon>Bdelloidea</taxon>
        <taxon>Philodinida</taxon>
        <taxon>Philodinidae</taxon>
        <taxon>Rotaria</taxon>
    </lineage>
</organism>